<comment type="caution">
    <text evidence="2">The sequence shown here is derived from an EMBL/GenBank/DDBJ whole genome shotgun (WGS) entry which is preliminary data.</text>
</comment>
<sequence length="159" mass="18089">MKDLTHEQKETFWNRMDDVRAGMLHTDPDRVVPMSHYTDEERGVFWFITADGTDAYDAAKEGKEVHYVVAEAGAKIYAKIDGRLTVENDREKLDELWSPVAAAWFEDGKEDEDVRLVKFTPSHAEAWLTDGGAGFLYEIAKANITHDKPDMGEHGVVRF</sequence>
<name>A0A917SKS5_9RHOB</name>
<gene>
    <name evidence="2" type="ORF">GCM10011534_06750</name>
</gene>
<protein>
    <recommendedName>
        <fullName evidence="1">General stress protein FMN-binding split barrel domain-containing protein</fullName>
    </recommendedName>
</protein>
<dbReference type="PANTHER" id="PTHR34818:SF1">
    <property type="entry name" value="PROTEIN BLI-3"/>
    <property type="match status" value="1"/>
</dbReference>
<dbReference type="Gene3D" id="2.30.110.10">
    <property type="entry name" value="Electron Transport, Fmn-binding Protein, Chain A"/>
    <property type="match status" value="1"/>
</dbReference>
<evidence type="ECO:0000313" key="3">
    <source>
        <dbReference type="Proteomes" id="UP000649829"/>
    </source>
</evidence>
<dbReference type="InterPro" id="IPR052917">
    <property type="entry name" value="Stress-Dev_Protein"/>
</dbReference>
<keyword evidence="3" id="KW-1185">Reference proteome</keyword>
<proteinExistence type="predicted"/>
<evidence type="ECO:0000259" key="1">
    <source>
        <dbReference type="Pfam" id="PF16242"/>
    </source>
</evidence>
<feature type="domain" description="General stress protein FMN-binding split barrel" evidence="1">
    <location>
        <begin position="7"/>
        <end position="150"/>
    </location>
</feature>
<dbReference type="InterPro" id="IPR038725">
    <property type="entry name" value="YdaG_split_barrel_FMN-bd"/>
</dbReference>
<dbReference type="InterPro" id="IPR012349">
    <property type="entry name" value="Split_barrel_FMN-bd"/>
</dbReference>
<organism evidence="2 3">
    <name type="scientific">Pseudooceanicola nanhaiensis</name>
    <dbReference type="NCBI Taxonomy" id="375761"/>
    <lineage>
        <taxon>Bacteria</taxon>
        <taxon>Pseudomonadati</taxon>
        <taxon>Pseudomonadota</taxon>
        <taxon>Alphaproteobacteria</taxon>
        <taxon>Rhodobacterales</taxon>
        <taxon>Paracoccaceae</taxon>
        <taxon>Pseudooceanicola</taxon>
    </lineage>
</organism>
<accession>A0A917SKS5</accession>
<dbReference type="EMBL" id="BMLF01000001">
    <property type="protein sequence ID" value="GGL87436.1"/>
    <property type="molecule type" value="Genomic_DNA"/>
</dbReference>
<dbReference type="Proteomes" id="UP000649829">
    <property type="component" value="Unassembled WGS sequence"/>
</dbReference>
<dbReference type="RefSeq" id="WP_028285595.1">
    <property type="nucleotide sequence ID" value="NZ_BMLF01000001.1"/>
</dbReference>
<dbReference type="Pfam" id="PF16242">
    <property type="entry name" value="Pyrid_ox_like"/>
    <property type="match status" value="1"/>
</dbReference>
<reference evidence="2" key="2">
    <citation type="submission" date="2020-09" db="EMBL/GenBank/DDBJ databases">
        <authorList>
            <person name="Sun Q."/>
            <person name="Zhou Y."/>
        </authorList>
    </citation>
    <scope>NUCLEOTIDE SEQUENCE</scope>
    <source>
        <strain evidence="2">CGMCC 1.6293</strain>
    </source>
</reference>
<evidence type="ECO:0000313" key="2">
    <source>
        <dbReference type="EMBL" id="GGL87436.1"/>
    </source>
</evidence>
<reference evidence="2" key="1">
    <citation type="journal article" date="2014" name="Int. J. Syst. Evol. Microbiol.">
        <title>Complete genome sequence of Corynebacterium casei LMG S-19264T (=DSM 44701T), isolated from a smear-ripened cheese.</title>
        <authorList>
            <consortium name="US DOE Joint Genome Institute (JGI-PGF)"/>
            <person name="Walter F."/>
            <person name="Albersmeier A."/>
            <person name="Kalinowski J."/>
            <person name="Ruckert C."/>
        </authorList>
    </citation>
    <scope>NUCLEOTIDE SEQUENCE</scope>
    <source>
        <strain evidence="2">CGMCC 1.6293</strain>
    </source>
</reference>
<dbReference type="SUPFAM" id="SSF50475">
    <property type="entry name" value="FMN-binding split barrel"/>
    <property type="match status" value="1"/>
</dbReference>
<dbReference type="AlphaFoldDB" id="A0A917SKS5"/>
<dbReference type="PANTHER" id="PTHR34818">
    <property type="entry name" value="PROTEIN BLI-3"/>
    <property type="match status" value="1"/>
</dbReference>